<feature type="repeat" description="ANK" evidence="3">
    <location>
        <begin position="877"/>
        <end position="909"/>
    </location>
</feature>
<feature type="repeat" description="ANK" evidence="3">
    <location>
        <begin position="1010"/>
        <end position="1042"/>
    </location>
</feature>
<evidence type="ECO:0000259" key="4">
    <source>
        <dbReference type="Pfam" id="PF20720"/>
    </source>
</evidence>
<keyword evidence="1" id="KW-0677">Repeat</keyword>
<dbReference type="Pfam" id="PF00023">
    <property type="entry name" value="Ank"/>
    <property type="match status" value="2"/>
</dbReference>
<dbReference type="PANTHER" id="PTHR24198">
    <property type="entry name" value="ANKYRIN REPEAT AND PROTEIN KINASE DOMAIN-CONTAINING PROTEIN"/>
    <property type="match status" value="1"/>
</dbReference>
<dbReference type="InterPro" id="IPR036770">
    <property type="entry name" value="Ankyrin_rpt-contain_sf"/>
</dbReference>
<dbReference type="OrthoDB" id="6088748at2759"/>
<dbReference type="SMART" id="SM00248">
    <property type="entry name" value="ANK"/>
    <property type="match status" value="13"/>
</dbReference>
<gene>
    <name evidence="5" type="ORF">MCOR_32906</name>
</gene>
<accession>A0A6J8CPV6</accession>
<keyword evidence="6" id="KW-1185">Reference proteome</keyword>
<protein>
    <recommendedName>
        <fullName evidence="4">Novel STAND NTPase 3 domain-containing protein</fullName>
    </recommendedName>
</protein>
<feature type="repeat" description="ANK" evidence="3">
    <location>
        <begin position="811"/>
        <end position="843"/>
    </location>
</feature>
<dbReference type="InterPro" id="IPR027417">
    <property type="entry name" value="P-loop_NTPase"/>
</dbReference>
<dbReference type="SUPFAM" id="SSF48403">
    <property type="entry name" value="Ankyrin repeat"/>
    <property type="match status" value="2"/>
</dbReference>
<dbReference type="PANTHER" id="PTHR24198:SF194">
    <property type="entry name" value="INVERSIN-A"/>
    <property type="match status" value="1"/>
</dbReference>
<feature type="repeat" description="ANK" evidence="3">
    <location>
        <begin position="844"/>
        <end position="876"/>
    </location>
</feature>
<feature type="domain" description="Novel STAND NTPase 3" evidence="4">
    <location>
        <begin position="239"/>
        <end position="401"/>
    </location>
</feature>
<dbReference type="Pfam" id="PF12796">
    <property type="entry name" value="Ank_2"/>
    <property type="match status" value="4"/>
</dbReference>
<evidence type="ECO:0000313" key="6">
    <source>
        <dbReference type="Proteomes" id="UP000507470"/>
    </source>
</evidence>
<evidence type="ECO:0000256" key="1">
    <source>
        <dbReference type="ARBA" id="ARBA00022737"/>
    </source>
</evidence>
<dbReference type="AlphaFoldDB" id="A0A6J8CPV6"/>
<keyword evidence="2 3" id="KW-0040">ANK repeat</keyword>
<dbReference type="Pfam" id="PF20720">
    <property type="entry name" value="nSTAND3"/>
    <property type="match status" value="1"/>
</dbReference>
<feature type="repeat" description="ANK" evidence="3">
    <location>
        <begin position="1043"/>
        <end position="1075"/>
    </location>
</feature>
<feature type="repeat" description="ANK" evidence="3">
    <location>
        <begin position="1076"/>
        <end position="1108"/>
    </location>
</feature>
<dbReference type="EMBL" id="CACVKT020005930">
    <property type="protein sequence ID" value="CAC5398538.1"/>
    <property type="molecule type" value="Genomic_DNA"/>
</dbReference>
<dbReference type="Gene3D" id="1.25.40.20">
    <property type="entry name" value="Ankyrin repeat-containing domain"/>
    <property type="match status" value="2"/>
</dbReference>
<feature type="repeat" description="ANK" evidence="3">
    <location>
        <begin position="745"/>
        <end position="777"/>
    </location>
</feature>
<evidence type="ECO:0000256" key="2">
    <source>
        <dbReference type="ARBA" id="ARBA00023043"/>
    </source>
</evidence>
<evidence type="ECO:0000313" key="5">
    <source>
        <dbReference type="EMBL" id="CAC5398538.1"/>
    </source>
</evidence>
<dbReference type="Proteomes" id="UP000507470">
    <property type="component" value="Unassembled WGS sequence"/>
</dbReference>
<reference evidence="5 6" key="1">
    <citation type="submission" date="2020-06" db="EMBL/GenBank/DDBJ databases">
        <authorList>
            <person name="Li R."/>
            <person name="Bekaert M."/>
        </authorList>
    </citation>
    <scope>NUCLEOTIDE SEQUENCE [LARGE SCALE GENOMIC DNA]</scope>
    <source>
        <strain evidence="6">wild</strain>
    </source>
</reference>
<dbReference type="InterPro" id="IPR049050">
    <property type="entry name" value="nSTAND3"/>
</dbReference>
<feature type="repeat" description="ANK" evidence="3">
    <location>
        <begin position="712"/>
        <end position="744"/>
    </location>
</feature>
<evidence type="ECO:0000256" key="3">
    <source>
        <dbReference type="PROSITE-ProRule" id="PRU00023"/>
    </source>
</evidence>
<feature type="repeat" description="ANK" evidence="3">
    <location>
        <begin position="944"/>
        <end position="976"/>
    </location>
</feature>
<dbReference type="SUPFAM" id="SSF52540">
    <property type="entry name" value="P-loop containing nucleoside triphosphate hydrolases"/>
    <property type="match status" value="1"/>
</dbReference>
<dbReference type="PROSITE" id="PS50088">
    <property type="entry name" value="ANK_REPEAT"/>
    <property type="match status" value="10"/>
</dbReference>
<feature type="repeat" description="ANK" evidence="3">
    <location>
        <begin position="778"/>
        <end position="810"/>
    </location>
</feature>
<name>A0A6J8CPV6_MYTCO</name>
<sequence length="1130" mass="129075">MIIELLKIQAHTLYVGIKFSSYTYVHFVQVVYTCHGWRKNAKDTSVVAIGEKMHKVLKCEHVTKADDFVSQRHEKLGTQRIYQYLEDNDVKVGIHSHDRNMSINKLVRDSDVVNQNDSWHGIKAVKSVMKNVSFGPKYLRDKTWSDQLEDKVESVANHFHWSIRFKSAIIRKDEVNQKLKEQEEGVKEYVDEKLKQNLEECVQVYMKSKEKDFNEKIPPKIQEKYDQHIEEWKNDNEKFIVTEATKHIDGKLWADNCVLVIGRPGNGKSSIIRHIALRLSREDKYEIIPIVLSPSNILDYYNENRKQVFIIDDFCGKLVINAQNVDVWSTQIDDVLKLIKTDIDQQNARPGFVKFLFSTNEDIFNDKVFGNRLEELTPFCCKLSEKPLKDHEKLQMIKKYISTEEANIKETMISDEVYFPLLCKISEGKTADQIVKLFRNLDDFIKQDLLSLKDTSVIQFCIITLCALFENRFNDEMLNENFKFATNKEENAFKEICAEFNLGLHKESNRMRLKEQLQSVEDTYVSKTEDYYSLIHSKVYQVAEIVCAQSFINCFIKFAPSSFIAARYRFKSTNVEKNDNVVWINEADTEKRYFNRLVMDLEEGITYSTFHNAQLCNIVYRDKFYSYCKKRKEKLTELLLQIKESNKSLPLNEQSSPDENADYEDYLDFKMQYHFISHKMRKPLIESAWEGYSEIINMLLEMECDIDETDKFGRTALFVASYLNKTDVAKTLIESGAKHDMCNEKGQSALFIASRQGHYDIVKALLQTKASTELCDLDGHSPLIEASRCGHKDIVEALSKSGADISKCDNIGRSPLFFACLNGRKDVANVLIRNNANVNQCNKKGLSPLSVACAKGNAHLLDILIKAKADISKVDSDGRSPLFIACEGGFDNEVDILINKGANKTQCDWQNRSPLFISCEKGYYNIVQSLIKGTSDLINLCDEESRSPLFVACEKGKVEIAKVLLENGAKLNIFDNKNRSPFYAACRSGYLEIVKLLHTKGGATADCNIWGGSPIFVASREGHFDIVEFLINLKSDASKADSNGKTPLIVACEEGNVKIVTFLIESGADVNHCDNERRSPLHVACLGGYADIVTSLIENGADKTLCDIDEHIPLEIARKKEFNDIVELLT</sequence>
<dbReference type="InterPro" id="IPR002110">
    <property type="entry name" value="Ankyrin_rpt"/>
</dbReference>
<proteinExistence type="predicted"/>
<dbReference type="PROSITE" id="PS50297">
    <property type="entry name" value="ANK_REP_REGION"/>
    <property type="match status" value="8"/>
</dbReference>
<organism evidence="5 6">
    <name type="scientific">Mytilus coruscus</name>
    <name type="common">Sea mussel</name>
    <dbReference type="NCBI Taxonomy" id="42192"/>
    <lineage>
        <taxon>Eukaryota</taxon>
        <taxon>Metazoa</taxon>
        <taxon>Spiralia</taxon>
        <taxon>Lophotrochozoa</taxon>
        <taxon>Mollusca</taxon>
        <taxon>Bivalvia</taxon>
        <taxon>Autobranchia</taxon>
        <taxon>Pteriomorphia</taxon>
        <taxon>Mytilida</taxon>
        <taxon>Mytiloidea</taxon>
        <taxon>Mytilidae</taxon>
        <taxon>Mytilinae</taxon>
        <taxon>Mytilus</taxon>
    </lineage>
</organism>